<sequence>MSIRPIGKRVLVIEEKIEEKRASGLILPGSSEEKTIRYGKVTAVGGSVKEVAVGERVIFEGRSGRSIEDEGARYILLELEEILAVAEGER</sequence>
<proteinExistence type="inferred from homology"/>
<evidence type="ECO:0000256" key="2">
    <source>
        <dbReference type="ARBA" id="ARBA00023186"/>
    </source>
</evidence>
<dbReference type="RefSeq" id="WP_281835085.1">
    <property type="nucleotide sequence ID" value="NZ_BSDY01000006.1"/>
</dbReference>
<dbReference type="GO" id="GO:0051087">
    <property type="term" value="F:protein-folding chaperone binding"/>
    <property type="evidence" value="ECO:0007669"/>
    <property type="project" value="TreeGrafter"/>
</dbReference>
<dbReference type="AlphaFoldDB" id="A0A9W6LN01"/>
<comment type="subunit">
    <text evidence="3">Heptamer of 7 subunits arranged in a ring.</text>
</comment>
<dbReference type="GO" id="GO:0005524">
    <property type="term" value="F:ATP binding"/>
    <property type="evidence" value="ECO:0007669"/>
    <property type="project" value="InterPro"/>
</dbReference>
<evidence type="ECO:0000256" key="1">
    <source>
        <dbReference type="ARBA" id="ARBA00006975"/>
    </source>
</evidence>
<dbReference type="GO" id="GO:0044183">
    <property type="term" value="F:protein folding chaperone"/>
    <property type="evidence" value="ECO:0007669"/>
    <property type="project" value="InterPro"/>
</dbReference>
<keyword evidence="5" id="KW-1185">Reference proteome</keyword>
<dbReference type="CDD" id="cd00320">
    <property type="entry name" value="cpn10"/>
    <property type="match status" value="1"/>
</dbReference>
<dbReference type="InterPro" id="IPR037124">
    <property type="entry name" value="Chaperonin_GroES_sf"/>
</dbReference>
<dbReference type="SMART" id="SM00883">
    <property type="entry name" value="Cpn10"/>
    <property type="match status" value="1"/>
</dbReference>
<dbReference type="Gene3D" id="2.30.33.40">
    <property type="entry name" value="GroES chaperonin"/>
    <property type="match status" value="1"/>
</dbReference>
<protein>
    <recommendedName>
        <fullName evidence="3">10 kDa chaperonin</fullName>
    </recommendedName>
</protein>
<dbReference type="Proteomes" id="UP001144471">
    <property type="component" value="Unassembled WGS sequence"/>
</dbReference>
<organism evidence="4 5">
    <name type="scientific">Propionigenium maris DSM 9537</name>
    <dbReference type="NCBI Taxonomy" id="1123000"/>
    <lineage>
        <taxon>Bacteria</taxon>
        <taxon>Fusobacteriati</taxon>
        <taxon>Fusobacteriota</taxon>
        <taxon>Fusobacteriia</taxon>
        <taxon>Fusobacteriales</taxon>
        <taxon>Fusobacteriaceae</taxon>
        <taxon>Propionigenium</taxon>
    </lineage>
</organism>
<comment type="caution">
    <text evidence="4">The sequence shown here is derived from an EMBL/GenBank/DDBJ whole genome shotgun (WGS) entry which is preliminary data.</text>
</comment>
<dbReference type="PRINTS" id="PR00297">
    <property type="entry name" value="CHAPERONIN10"/>
</dbReference>
<evidence type="ECO:0000256" key="3">
    <source>
        <dbReference type="RuleBase" id="RU000535"/>
    </source>
</evidence>
<dbReference type="EMBL" id="BSDY01000006">
    <property type="protein sequence ID" value="GLI56147.1"/>
    <property type="molecule type" value="Genomic_DNA"/>
</dbReference>
<comment type="similarity">
    <text evidence="1 3">Belongs to the GroES chaperonin family.</text>
</comment>
<dbReference type="PANTHER" id="PTHR10772">
    <property type="entry name" value="10 KDA HEAT SHOCK PROTEIN"/>
    <property type="match status" value="1"/>
</dbReference>
<keyword evidence="2 3" id="KW-0143">Chaperone</keyword>
<dbReference type="PANTHER" id="PTHR10772:SF63">
    <property type="entry name" value="20 KDA CHAPERONIN, CHLOROPLASTIC"/>
    <property type="match status" value="1"/>
</dbReference>
<dbReference type="InterPro" id="IPR020818">
    <property type="entry name" value="Chaperonin_GroES"/>
</dbReference>
<dbReference type="InterPro" id="IPR011032">
    <property type="entry name" value="GroES-like_sf"/>
</dbReference>
<dbReference type="GO" id="GO:0051082">
    <property type="term" value="F:unfolded protein binding"/>
    <property type="evidence" value="ECO:0007669"/>
    <property type="project" value="TreeGrafter"/>
</dbReference>
<evidence type="ECO:0000313" key="5">
    <source>
        <dbReference type="Proteomes" id="UP001144471"/>
    </source>
</evidence>
<gene>
    <name evidence="4" type="primary">groS</name>
    <name evidence="4" type="ORF">PM10SUCC1_16610</name>
</gene>
<dbReference type="Pfam" id="PF00166">
    <property type="entry name" value="Cpn10"/>
    <property type="match status" value="1"/>
</dbReference>
<accession>A0A9W6LN01</accession>
<name>A0A9W6LN01_9FUSO</name>
<dbReference type="SUPFAM" id="SSF50129">
    <property type="entry name" value="GroES-like"/>
    <property type="match status" value="1"/>
</dbReference>
<dbReference type="GO" id="GO:0046872">
    <property type="term" value="F:metal ion binding"/>
    <property type="evidence" value="ECO:0007669"/>
    <property type="project" value="TreeGrafter"/>
</dbReference>
<evidence type="ECO:0000313" key="4">
    <source>
        <dbReference type="EMBL" id="GLI56147.1"/>
    </source>
</evidence>
<comment type="function">
    <text evidence="3">Together with the chaperonin GroEL, plays an essential role in assisting protein folding. The GroEL-GroES system forms a nano-cage that allows encapsulation of the non-native substrate proteins and provides a physical environment optimized to promote and accelerate protein folding. GroES binds to the apical surface of the GroEL ring, thereby capping the opening of the GroEL channel.</text>
</comment>
<reference evidence="4" key="1">
    <citation type="submission" date="2022-12" db="EMBL/GenBank/DDBJ databases">
        <title>Reference genome sequencing for broad-spectrum identification of bacterial and archaeal isolates by mass spectrometry.</title>
        <authorList>
            <person name="Sekiguchi Y."/>
            <person name="Tourlousse D.M."/>
        </authorList>
    </citation>
    <scope>NUCLEOTIDE SEQUENCE</scope>
    <source>
        <strain evidence="4">10succ1</strain>
    </source>
</reference>